<dbReference type="InterPro" id="IPR014747">
    <property type="entry name" value="Bac_photo_RC_H_C"/>
</dbReference>
<dbReference type="PATRIC" id="fig|880071.3.peg.3571"/>
<keyword evidence="2" id="KW-1185">Reference proteome</keyword>
<dbReference type="eggNOG" id="COG5183">
    <property type="taxonomic scope" value="Bacteria"/>
</dbReference>
<dbReference type="EMBL" id="CP003345">
    <property type="protein sequence ID" value="AFM05883.1"/>
    <property type="molecule type" value="Genomic_DNA"/>
</dbReference>
<gene>
    <name evidence="1" type="ordered locus">Fleli_3564</name>
</gene>
<name>I4APJ8_BERLS</name>
<dbReference type="InterPro" id="IPR011033">
    <property type="entry name" value="PRC_barrel-like_sf"/>
</dbReference>
<evidence type="ECO:0000313" key="1">
    <source>
        <dbReference type="EMBL" id="AFM05883.1"/>
    </source>
</evidence>
<dbReference type="OrthoDB" id="1422173at2"/>
<dbReference type="SUPFAM" id="SSF50346">
    <property type="entry name" value="PRC-barrel domain"/>
    <property type="match status" value="1"/>
</dbReference>
<organism evidence="1 2">
    <name type="scientific">Bernardetia litoralis (strain ATCC 23117 / DSM 6794 / NBRC 15988 / NCIMB 1366 / Fx l1 / Sio-4)</name>
    <name type="common">Flexibacter litoralis</name>
    <dbReference type="NCBI Taxonomy" id="880071"/>
    <lineage>
        <taxon>Bacteria</taxon>
        <taxon>Pseudomonadati</taxon>
        <taxon>Bacteroidota</taxon>
        <taxon>Cytophagia</taxon>
        <taxon>Cytophagales</taxon>
        <taxon>Bernardetiaceae</taxon>
        <taxon>Bernardetia</taxon>
    </lineage>
</organism>
<reference evidence="2" key="1">
    <citation type="submission" date="2012-06" db="EMBL/GenBank/DDBJ databases">
        <title>The complete genome of Flexibacter litoralis DSM 6794.</title>
        <authorList>
            <person name="Lucas S."/>
            <person name="Copeland A."/>
            <person name="Lapidus A."/>
            <person name="Glavina del Rio T."/>
            <person name="Dalin E."/>
            <person name="Tice H."/>
            <person name="Bruce D."/>
            <person name="Goodwin L."/>
            <person name="Pitluck S."/>
            <person name="Peters L."/>
            <person name="Ovchinnikova G."/>
            <person name="Lu M."/>
            <person name="Kyrpides N."/>
            <person name="Mavromatis K."/>
            <person name="Ivanova N."/>
            <person name="Brettin T."/>
            <person name="Detter J.C."/>
            <person name="Han C."/>
            <person name="Larimer F."/>
            <person name="Land M."/>
            <person name="Hauser L."/>
            <person name="Markowitz V."/>
            <person name="Cheng J.-F."/>
            <person name="Hugenholtz P."/>
            <person name="Woyke T."/>
            <person name="Wu D."/>
            <person name="Spring S."/>
            <person name="Lang E."/>
            <person name="Kopitz M."/>
            <person name="Brambilla E."/>
            <person name="Klenk H.-P."/>
            <person name="Eisen J.A."/>
        </authorList>
    </citation>
    <scope>NUCLEOTIDE SEQUENCE [LARGE SCALE GENOMIC DNA]</scope>
    <source>
        <strain evidence="2">ATCC 23117 / DSM 6794 / NBRC 15988 / NCIMB 1366 / Sio-4</strain>
    </source>
</reference>
<proteinExistence type="predicted"/>
<dbReference type="AlphaFoldDB" id="I4APJ8"/>
<dbReference type="RefSeq" id="WP_014799308.1">
    <property type="nucleotide sequence ID" value="NC_018018.1"/>
</dbReference>
<dbReference type="HOGENOM" id="CLU_1537830_0_0_10"/>
<dbReference type="GO" id="GO:0030077">
    <property type="term" value="C:plasma membrane light-harvesting complex"/>
    <property type="evidence" value="ECO:0007669"/>
    <property type="project" value="InterPro"/>
</dbReference>
<dbReference type="Proteomes" id="UP000006054">
    <property type="component" value="Chromosome"/>
</dbReference>
<protein>
    <recommendedName>
        <fullName evidence="3">PRC-barrel protein</fullName>
    </recommendedName>
</protein>
<dbReference type="Gene3D" id="3.90.50.10">
    <property type="entry name" value="Photosynthetic Reaction Center, subunit H, domain 2"/>
    <property type="match status" value="1"/>
</dbReference>
<dbReference type="GO" id="GO:0019684">
    <property type="term" value="P:photosynthesis, light reaction"/>
    <property type="evidence" value="ECO:0007669"/>
    <property type="project" value="InterPro"/>
</dbReference>
<evidence type="ECO:0000313" key="2">
    <source>
        <dbReference type="Proteomes" id="UP000006054"/>
    </source>
</evidence>
<sequence>MEHKTDKKINSIDFHEEITLERLENLTDYKVADGYDNVMGWRVVANGELELGKVRALIASKELERILYLDIEVEKNMRNDPNSHLYVLIPIGLAKIDHDAEIVNVDSIDAEAFVSYPRYDGQGIHMDYEYLLYQYYAEHPDIHLEPFKGRTAKYYDHDLLYNQTTVYGNETIGF</sequence>
<dbReference type="STRING" id="880071.Fleli_3564"/>
<dbReference type="KEGG" id="fli:Fleli_3564"/>
<evidence type="ECO:0008006" key="3">
    <source>
        <dbReference type="Google" id="ProtNLM"/>
    </source>
</evidence>
<accession>I4APJ8</accession>